<dbReference type="Proteomes" id="UP000001554">
    <property type="component" value="Chromosome 5"/>
</dbReference>
<dbReference type="Pfam" id="PF20700">
    <property type="entry name" value="Mutator"/>
    <property type="match status" value="1"/>
</dbReference>
<dbReference type="AlphaFoldDB" id="A0A9J7L3V3"/>
<protein>
    <submittedName>
        <fullName evidence="9">Uncharacterized protein LOC118415275</fullName>
    </submittedName>
</protein>
<evidence type="ECO:0000256" key="5">
    <source>
        <dbReference type="PROSITE-ProRule" id="PRU00309"/>
    </source>
</evidence>
<dbReference type="SUPFAM" id="SSF57716">
    <property type="entry name" value="Glucocorticoid receptor-like (DNA-binding domain)"/>
    <property type="match status" value="1"/>
</dbReference>
<dbReference type="InterPro" id="IPR006612">
    <property type="entry name" value="THAP_Znf"/>
</dbReference>
<dbReference type="PANTHER" id="PTHR31751">
    <property type="entry name" value="SI:CH211-108C17.2-RELATED-RELATED"/>
    <property type="match status" value="1"/>
</dbReference>
<keyword evidence="4 5" id="KW-0238">DNA-binding</keyword>
<keyword evidence="1" id="KW-0479">Metal-binding</keyword>
<evidence type="ECO:0000256" key="2">
    <source>
        <dbReference type="ARBA" id="ARBA00022771"/>
    </source>
</evidence>
<accession>A0A9J7L3V3</accession>
<proteinExistence type="predicted"/>
<dbReference type="SMART" id="SM00980">
    <property type="entry name" value="THAP"/>
    <property type="match status" value="1"/>
</dbReference>
<feature type="domain" description="THAP-type" evidence="7">
    <location>
        <begin position="1"/>
        <end position="97"/>
    </location>
</feature>
<name>A0A9J7L3V3_BRAFL</name>
<dbReference type="PROSITE" id="PS50950">
    <property type="entry name" value="ZF_THAP"/>
    <property type="match status" value="1"/>
</dbReference>
<evidence type="ECO:0000313" key="8">
    <source>
        <dbReference type="Proteomes" id="UP000001554"/>
    </source>
</evidence>
<evidence type="ECO:0000259" key="7">
    <source>
        <dbReference type="PROSITE" id="PS50950"/>
    </source>
</evidence>
<evidence type="ECO:0000256" key="4">
    <source>
        <dbReference type="ARBA" id="ARBA00023125"/>
    </source>
</evidence>
<organism evidence="8 9">
    <name type="scientific">Branchiostoma floridae</name>
    <name type="common">Florida lancelet</name>
    <name type="synonym">Amphioxus</name>
    <dbReference type="NCBI Taxonomy" id="7739"/>
    <lineage>
        <taxon>Eukaryota</taxon>
        <taxon>Metazoa</taxon>
        <taxon>Chordata</taxon>
        <taxon>Cephalochordata</taxon>
        <taxon>Leptocardii</taxon>
        <taxon>Amphioxiformes</taxon>
        <taxon>Branchiostomatidae</taxon>
        <taxon>Branchiostoma</taxon>
    </lineage>
</organism>
<dbReference type="OrthoDB" id="5814287at2759"/>
<feature type="compositionally biased region" description="Acidic residues" evidence="6">
    <location>
        <begin position="244"/>
        <end position="264"/>
    </location>
</feature>
<feature type="region of interest" description="Disordered" evidence="6">
    <location>
        <begin position="244"/>
        <end position="273"/>
    </location>
</feature>
<keyword evidence="2 5" id="KW-0863">Zinc-finger</keyword>
<dbReference type="GeneID" id="118415275"/>
<gene>
    <name evidence="9" type="primary">LOC118415275</name>
</gene>
<evidence type="ECO:0000256" key="1">
    <source>
        <dbReference type="ARBA" id="ARBA00022723"/>
    </source>
</evidence>
<sequence length="764" mass="86666">MPTRCVAAYCSNYTSSSISLHKFPNDEKVREKWVQNVRRTRGPDREGREWTPSPTSRLCSDHFTEDCFDPAQDLKRSFGFNAKHRREVLPGKIPTIFPRGPAEPKRRESQAVAKRRHQEILRECLSAEPVEEGGSDHDICATAVSTASGPPVDDDDDGPPVDVTPTENQGIQVQPDMKSRAVQARLRVGTCKGVQIKPTVTTIGIQNKPSVKTISTQTQITYNNRLQELDAMSEVSEPVEDAAYENDPDYEPMEISDDEEDPPEEVPIPEATSDTLPDTRIFMVFWTCLVQLFSTWCCCPACPSRKLIWHCKEVGTHLLVTFLCRDCSYEDTWRSQPSYGRTAAGNILLSSAILFAGASVTKVLRVLSHMGVAVMSTRSFFRHQENILFRAIRTLWRERQFWMLTVLQAEQEPIVCGGDGRADSPGHSAKYGTYTMMELKQTAVIDVQLVQSNEVDSSNAMEKEGLQRSLQKIQEYAEIGTLVTDRHAGINKMIREQHPNIQHLFDVWHVAKSIKKKLKKLSKTKGCEDLKVWIASIINHLYWAVTSTPPGNGDLIVEKWKSVLQHIHNRHRGFGGLFPRCAHGRLRGRERRKPWLSFHTKVSVELEKIVCNKQLCKALKRLSPSYQTSYLEAFHSLILHFAPKMYHYSYQGMENRVILAALHFNENAHRAQARTRDGDGIFSIHFPKYKQGGHIVRRVLEQPTFGYVMELVGLVKRMCGGEDFDGDVLEQQIPEPLSAACDRPNKADAVRRHTTRFAANNLQY</sequence>
<evidence type="ECO:0000313" key="9">
    <source>
        <dbReference type="RefSeq" id="XP_035675637.1"/>
    </source>
</evidence>
<reference evidence="9" key="2">
    <citation type="submission" date="2025-08" db="UniProtKB">
        <authorList>
            <consortium name="RefSeq"/>
        </authorList>
    </citation>
    <scope>IDENTIFICATION</scope>
    <source>
        <strain evidence="9">S238N-H82</strain>
        <tissue evidence="9">Testes</tissue>
    </source>
</reference>
<dbReference type="OMA" id="FNCARIP"/>
<reference evidence="8" key="1">
    <citation type="journal article" date="2020" name="Nat. Ecol. Evol.">
        <title>Deeply conserved synteny resolves early events in vertebrate evolution.</title>
        <authorList>
            <person name="Simakov O."/>
            <person name="Marletaz F."/>
            <person name="Yue J.X."/>
            <person name="O'Connell B."/>
            <person name="Jenkins J."/>
            <person name="Brandt A."/>
            <person name="Calef R."/>
            <person name="Tung C.H."/>
            <person name="Huang T.K."/>
            <person name="Schmutz J."/>
            <person name="Satoh N."/>
            <person name="Yu J.K."/>
            <person name="Putnam N.H."/>
            <person name="Green R.E."/>
            <person name="Rokhsar D.S."/>
        </authorList>
    </citation>
    <scope>NUCLEOTIDE SEQUENCE [LARGE SCALE GENOMIC DNA]</scope>
    <source>
        <strain evidence="8">S238N-H82</strain>
    </source>
</reference>
<keyword evidence="3" id="KW-0862">Zinc</keyword>
<dbReference type="Pfam" id="PF05485">
    <property type="entry name" value="THAP"/>
    <property type="match status" value="1"/>
</dbReference>
<dbReference type="SMART" id="SM00692">
    <property type="entry name" value="DM3"/>
    <property type="match status" value="1"/>
</dbReference>
<evidence type="ECO:0000256" key="3">
    <source>
        <dbReference type="ARBA" id="ARBA00022833"/>
    </source>
</evidence>
<evidence type="ECO:0000256" key="6">
    <source>
        <dbReference type="SAM" id="MobiDB-lite"/>
    </source>
</evidence>
<dbReference type="GO" id="GO:0003677">
    <property type="term" value="F:DNA binding"/>
    <property type="evidence" value="ECO:0007669"/>
    <property type="project" value="UniProtKB-UniRule"/>
</dbReference>
<dbReference type="GO" id="GO:0008270">
    <property type="term" value="F:zinc ion binding"/>
    <property type="evidence" value="ECO:0007669"/>
    <property type="project" value="UniProtKB-KW"/>
</dbReference>
<dbReference type="KEGG" id="bfo:118415275"/>
<dbReference type="InterPro" id="IPR049012">
    <property type="entry name" value="Mutator_transp_dom"/>
</dbReference>
<dbReference type="RefSeq" id="XP_035675637.1">
    <property type="nucleotide sequence ID" value="XM_035819744.1"/>
</dbReference>
<keyword evidence="8" id="KW-1185">Reference proteome</keyword>
<dbReference type="PANTHER" id="PTHR31751:SF42">
    <property type="entry name" value="PROTEIN CBG10204"/>
    <property type="match status" value="1"/>
</dbReference>